<sequence>MDNFLAGMIRLLLRLLLVGFALVFAASLLVVVMLLAAVWGLRAAWARITGRPVTPWVMRVNPGAGWNSVFRAGDRWQPRARASAPAGPVQRERDLIDVTDVQVKETRAS</sequence>
<organism evidence="2 3">
    <name type="scientific">Rhodoferax koreensis</name>
    <dbReference type="NCBI Taxonomy" id="1842727"/>
    <lineage>
        <taxon>Bacteria</taxon>
        <taxon>Pseudomonadati</taxon>
        <taxon>Pseudomonadota</taxon>
        <taxon>Betaproteobacteria</taxon>
        <taxon>Burkholderiales</taxon>
        <taxon>Comamonadaceae</taxon>
        <taxon>Rhodoferax</taxon>
    </lineage>
</organism>
<evidence type="ECO:0000256" key="1">
    <source>
        <dbReference type="SAM" id="Phobius"/>
    </source>
</evidence>
<feature type="transmembrane region" description="Helical" evidence="1">
    <location>
        <begin position="12"/>
        <end position="41"/>
    </location>
</feature>
<gene>
    <name evidence="2" type="ORF">RD110_07315</name>
</gene>
<dbReference type="EMBL" id="CP019236">
    <property type="protein sequence ID" value="APW37033.1"/>
    <property type="molecule type" value="Genomic_DNA"/>
</dbReference>
<dbReference type="AlphaFoldDB" id="A0A1P8JTF4"/>
<keyword evidence="1" id="KW-0812">Transmembrane</keyword>
<keyword evidence="1" id="KW-1133">Transmembrane helix</keyword>
<reference evidence="2 3" key="1">
    <citation type="submission" date="2017-01" db="EMBL/GenBank/DDBJ databases">
        <authorList>
            <person name="Mah S.A."/>
            <person name="Swanson W.J."/>
            <person name="Moy G.W."/>
            <person name="Vacquier V.D."/>
        </authorList>
    </citation>
    <scope>NUCLEOTIDE SEQUENCE [LARGE SCALE GENOMIC DNA]</scope>
    <source>
        <strain evidence="2 3">DCY110</strain>
    </source>
</reference>
<keyword evidence="3" id="KW-1185">Reference proteome</keyword>
<protein>
    <submittedName>
        <fullName evidence="2">Uncharacterized protein</fullName>
    </submittedName>
</protein>
<keyword evidence="1" id="KW-0472">Membrane</keyword>
<proteinExistence type="predicted"/>
<evidence type="ECO:0000313" key="3">
    <source>
        <dbReference type="Proteomes" id="UP000186609"/>
    </source>
</evidence>
<dbReference type="STRING" id="1842727.RD110_07315"/>
<accession>A0A1P8JTF4</accession>
<dbReference type="Proteomes" id="UP000186609">
    <property type="component" value="Chromosome"/>
</dbReference>
<name>A0A1P8JTF4_9BURK</name>
<evidence type="ECO:0000313" key="2">
    <source>
        <dbReference type="EMBL" id="APW37033.1"/>
    </source>
</evidence>
<dbReference type="KEGG" id="rhy:RD110_07315"/>